<dbReference type="InterPro" id="IPR057336">
    <property type="entry name" value="GerAC_N"/>
</dbReference>
<feature type="domain" description="Spore germination GerAC-like C-terminal" evidence="8">
    <location>
        <begin position="200"/>
        <end position="369"/>
    </location>
</feature>
<evidence type="ECO:0000256" key="7">
    <source>
        <dbReference type="ARBA" id="ARBA00023288"/>
    </source>
</evidence>
<gene>
    <name evidence="10" type="ORF">O9H85_00465</name>
</gene>
<dbReference type="EMBL" id="JAQAGZ010000001">
    <property type="protein sequence ID" value="MCZ8510932.1"/>
    <property type="molecule type" value="Genomic_DNA"/>
</dbReference>
<evidence type="ECO:0000256" key="3">
    <source>
        <dbReference type="ARBA" id="ARBA00022544"/>
    </source>
</evidence>
<dbReference type="Proteomes" id="UP001527882">
    <property type="component" value="Unassembled WGS sequence"/>
</dbReference>
<evidence type="ECO:0000256" key="1">
    <source>
        <dbReference type="ARBA" id="ARBA00004635"/>
    </source>
</evidence>
<dbReference type="PANTHER" id="PTHR35789:SF1">
    <property type="entry name" value="SPORE GERMINATION PROTEIN B3"/>
    <property type="match status" value="1"/>
</dbReference>
<comment type="caution">
    <text evidence="10">The sequence shown here is derived from an EMBL/GenBank/DDBJ whole genome shotgun (WGS) entry which is preliminary data.</text>
</comment>
<dbReference type="InterPro" id="IPR008844">
    <property type="entry name" value="Spore_GerAC-like"/>
</dbReference>
<keyword evidence="4" id="KW-0732">Signal</keyword>
<name>A0ABT4Q293_9BACL</name>
<dbReference type="Gene3D" id="3.30.300.210">
    <property type="entry name" value="Nutrient germinant receptor protein C, domain 3"/>
    <property type="match status" value="1"/>
</dbReference>
<proteinExistence type="inferred from homology"/>
<dbReference type="Pfam" id="PF05504">
    <property type="entry name" value="Spore_GerAC"/>
    <property type="match status" value="1"/>
</dbReference>
<evidence type="ECO:0000256" key="4">
    <source>
        <dbReference type="ARBA" id="ARBA00022729"/>
    </source>
</evidence>
<dbReference type="RefSeq" id="WP_269879308.1">
    <property type="nucleotide sequence ID" value="NZ_JAQAGZ010000001.1"/>
</dbReference>
<comment type="similarity">
    <text evidence="2">Belongs to the GerABKC lipoprotein family.</text>
</comment>
<keyword evidence="6" id="KW-0564">Palmitate</keyword>
<evidence type="ECO:0000259" key="9">
    <source>
        <dbReference type="Pfam" id="PF25198"/>
    </source>
</evidence>
<protein>
    <submittedName>
        <fullName evidence="10">Ger(X)C family spore germination protein</fullName>
    </submittedName>
</protein>
<dbReference type="NCBIfam" id="TIGR02887">
    <property type="entry name" value="spore_ger_x_C"/>
    <property type="match status" value="1"/>
</dbReference>
<evidence type="ECO:0000259" key="8">
    <source>
        <dbReference type="Pfam" id="PF05504"/>
    </source>
</evidence>
<dbReference type="InterPro" id="IPR038501">
    <property type="entry name" value="Spore_GerAC_C_sf"/>
</dbReference>
<evidence type="ECO:0000256" key="2">
    <source>
        <dbReference type="ARBA" id="ARBA00007886"/>
    </source>
</evidence>
<dbReference type="InterPro" id="IPR046953">
    <property type="entry name" value="Spore_GerAC-like_C"/>
</dbReference>
<reference evidence="10 11" key="1">
    <citation type="submission" date="2022-12" db="EMBL/GenBank/DDBJ databases">
        <title>Draft genome sequence of Paenibacillus sp. dW9.</title>
        <authorList>
            <person name="Choi E.-W."/>
            <person name="Kim D.-U."/>
        </authorList>
    </citation>
    <scope>NUCLEOTIDE SEQUENCE [LARGE SCALE GENOMIC DNA]</scope>
    <source>
        <strain evidence="11">dW9</strain>
    </source>
</reference>
<organism evidence="10 11">
    <name type="scientific">Paenibacillus gyeongsangnamensis</name>
    <dbReference type="NCBI Taxonomy" id="3388067"/>
    <lineage>
        <taxon>Bacteria</taxon>
        <taxon>Bacillati</taxon>
        <taxon>Bacillota</taxon>
        <taxon>Bacilli</taxon>
        <taxon>Bacillales</taxon>
        <taxon>Paenibacillaceae</taxon>
        <taxon>Paenibacillus</taxon>
    </lineage>
</organism>
<keyword evidence="11" id="KW-1185">Reference proteome</keyword>
<comment type="subcellular location">
    <subcellularLocation>
        <location evidence="1">Membrane</location>
        <topology evidence="1">Lipid-anchor</topology>
    </subcellularLocation>
</comment>
<dbReference type="PANTHER" id="PTHR35789">
    <property type="entry name" value="SPORE GERMINATION PROTEIN B3"/>
    <property type="match status" value="1"/>
</dbReference>
<feature type="domain" description="Spore germination protein N-terminal" evidence="9">
    <location>
        <begin position="26"/>
        <end position="189"/>
    </location>
</feature>
<evidence type="ECO:0000256" key="5">
    <source>
        <dbReference type="ARBA" id="ARBA00023136"/>
    </source>
</evidence>
<dbReference type="PROSITE" id="PS51257">
    <property type="entry name" value="PROKAR_LIPOPROTEIN"/>
    <property type="match status" value="1"/>
</dbReference>
<evidence type="ECO:0000313" key="11">
    <source>
        <dbReference type="Proteomes" id="UP001527882"/>
    </source>
</evidence>
<evidence type="ECO:0000313" key="10">
    <source>
        <dbReference type="EMBL" id="MCZ8510932.1"/>
    </source>
</evidence>
<evidence type="ECO:0000256" key="6">
    <source>
        <dbReference type="ARBA" id="ARBA00023139"/>
    </source>
</evidence>
<accession>A0ABT4Q293</accession>
<sequence>MKRSCFSSAVIVVLLLMTGCWDQDLLRNARLLYGAGFDLAPNGKLLTTFVIRDMPASEQQSPKNDIIYTVSNTALEARDKADDKISRVLRAYRNRIILIGEEQAKQDIYPILDVFYRDPKSALNARVGVAQGKAADILSLKKVGNVLIEEEIDELIMSKEGTTTVPKVTLETIYPVMMDPGEDFVLPYLMEKGKRVDVSRIAMFHKRQFTGTLSSDESAMYLFLKGNKGKVARFTQKISTRKDQPNGDDFLSFNVEKSKRNMKILIQSGDQITVRLDLKWKVSIVEYPKDRLNDKKMVAQLNQLLSKEMTHLVNETIKKMQIARCDGLGIGRQLMAFHPDIWKKKKEDWGSNYQKVHFVPEVQVEIAKKGIIN</sequence>
<keyword evidence="5" id="KW-0472">Membrane</keyword>
<dbReference type="Pfam" id="PF25198">
    <property type="entry name" value="Spore_GerAC_N"/>
    <property type="match status" value="1"/>
</dbReference>
<keyword evidence="3" id="KW-0309">Germination</keyword>
<keyword evidence="7" id="KW-0449">Lipoprotein</keyword>